<keyword evidence="6" id="KW-1015">Disulfide bond</keyword>
<protein>
    <submittedName>
        <fullName evidence="10 11">Novex-3, putative</fullName>
    </submittedName>
</protein>
<dbReference type="InterPro" id="IPR036179">
    <property type="entry name" value="Ig-like_dom_sf"/>
</dbReference>
<reference evidence="10" key="1">
    <citation type="submission" date="2007-04" db="EMBL/GenBank/DDBJ databases">
        <title>Annotation of Pediculus humanus corporis strain USDA.</title>
        <authorList>
            <person name="Kirkness E."/>
            <person name="Hannick L."/>
            <person name="Hass B."/>
            <person name="Bruggner R."/>
            <person name="Lawson D."/>
            <person name="Bidwell S."/>
            <person name="Joardar V."/>
            <person name="Caler E."/>
            <person name="Walenz B."/>
            <person name="Inman J."/>
            <person name="Schobel S."/>
            <person name="Galinsky K."/>
            <person name="Amedeo P."/>
            <person name="Strausberg R."/>
        </authorList>
    </citation>
    <scope>NUCLEOTIDE SEQUENCE</scope>
    <source>
        <strain evidence="10">USDA</strain>
    </source>
</reference>
<feature type="compositionally biased region" description="Basic and acidic residues" evidence="8">
    <location>
        <begin position="1202"/>
        <end position="1221"/>
    </location>
</feature>
<evidence type="ECO:0000256" key="3">
    <source>
        <dbReference type="ARBA" id="ARBA00022490"/>
    </source>
</evidence>
<feature type="region of interest" description="Disordered" evidence="8">
    <location>
        <begin position="451"/>
        <end position="1675"/>
    </location>
</feature>
<keyword evidence="5" id="KW-0677">Repeat</keyword>
<dbReference type="Pfam" id="PF07679">
    <property type="entry name" value="I-set"/>
    <property type="match status" value="7"/>
</dbReference>
<keyword evidence="4" id="KW-0732">Signal</keyword>
<dbReference type="CTD" id="8235647"/>
<keyword evidence="12" id="KW-1185">Reference proteome</keyword>
<dbReference type="Gene3D" id="2.60.40.10">
    <property type="entry name" value="Immunoglobulins"/>
    <property type="match status" value="7"/>
</dbReference>
<comment type="similarity">
    <text evidence="2">Belongs to the protein kinase superfamily. CAMK Ser/Thr protein kinase family.</text>
</comment>
<reference evidence="11" key="3">
    <citation type="submission" date="2020-05" db="UniProtKB">
        <authorList>
            <consortium name="EnsemblMetazoa"/>
        </authorList>
    </citation>
    <scope>IDENTIFICATION</scope>
    <source>
        <strain evidence="11">USDA</strain>
    </source>
</reference>
<dbReference type="GO" id="GO:0005886">
    <property type="term" value="C:plasma membrane"/>
    <property type="evidence" value="ECO:0007669"/>
    <property type="project" value="TreeGrafter"/>
</dbReference>
<evidence type="ECO:0000256" key="5">
    <source>
        <dbReference type="ARBA" id="ARBA00022737"/>
    </source>
</evidence>
<dbReference type="InterPro" id="IPR003598">
    <property type="entry name" value="Ig_sub2"/>
</dbReference>
<feature type="domain" description="Ig-like" evidence="9">
    <location>
        <begin position="2288"/>
        <end position="2380"/>
    </location>
</feature>
<dbReference type="FunFam" id="2.60.40.10:FF:000425">
    <property type="entry name" value="Myosin light chain kinase"/>
    <property type="match status" value="6"/>
</dbReference>
<feature type="compositionally biased region" description="Basic and acidic residues" evidence="8">
    <location>
        <begin position="1372"/>
        <end position="1401"/>
    </location>
</feature>
<feature type="compositionally biased region" description="Basic and acidic residues" evidence="8">
    <location>
        <begin position="1574"/>
        <end position="1587"/>
    </location>
</feature>
<feature type="compositionally biased region" description="Basic and acidic residues" evidence="8">
    <location>
        <begin position="1178"/>
        <end position="1194"/>
    </location>
</feature>
<dbReference type="InterPro" id="IPR013783">
    <property type="entry name" value="Ig-like_fold"/>
</dbReference>
<dbReference type="GO" id="GO:0007156">
    <property type="term" value="P:homophilic cell adhesion via plasma membrane adhesion molecules"/>
    <property type="evidence" value="ECO:0007669"/>
    <property type="project" value="TreeGrafter"/>
</dbReference>
<gene>
    <name evidence="11" type="primary">8235647</name>
    <name evidence="10" type="ORF">Phum_PHUM540980</name>
</gene>
<feature type="domain" description="Ig-like" evidence="9">
    <location>
        <begin position="1740"/>
        <end position="1828"/>
    </location>
</feature>
<dbReference type="InterPro" id="IPR007110">
    <property type="entry name" value="Ig-like_dom"/>
</dbReference>
<dbReference type="InterPro" id="IPR013098">
    <property type="entry name" value="Ig_I-set"/>
</dbReference>
<feature type="compositionally biased region" description="Basic and acidic residues" evidence="8">
    <location>
        <begin position="1613"/>
        <end position="1642"/>
    </location>
</feature>
<dbReference type="FunFam" id="2.60.40.10:FF:000345">
    <property type="entry name" value="Muscle M-line assembly protein unc-89"/>
    <property type="match status" value="1"/>
</dbReference>
<feature type="region of interest" description="Disordered" evidence="8">
    <location>
        <begin position="2520"/>
        <end position="2541"/>
    </location>
</feature>
<dbReference type="InterPro" id="IPR050958">
    <property type="entry name" value="Cell_Adh-Cytoskel_Orgn"/>
</dbReference>
<feature type="compositionally biased region" description="Basic and acidic residues" evidence="8">
    <location>
        <begin position="1666"/>
        <end position="1675"/>
    </location>
</feature>
<evidence type="ECO:0000313" key="10">
    <source>
        <dbReference type="EMBL" id="EEB18955.1"/>
    </source>
</evidence>
<feature type="compositionally biased region" description="Basic and acidic residues" evidence="8">
    <location>
        <begin position="456"/>
        <end position="482"/>
    </location>
</feature>
<feature type="domain" description="Ig-like" evidence="9">
    <location>
        <begin position="1945"/>
        <end position="2033"/>
    </location>
</feature>
<dbReference type="EMBL" id="AAZO01006571">
    <property type="status" value="NOT_ANNOTATED_CDS"/>
    <property type="molecule type" value="Genomic_DNA"/>
</dbReference>
<feature type="compositionally biased region" description="Basic and acidic residues" evidence="8">
    <location>
        <begin position="1333"/>
        <end position="1346"/>
    </location>
</feature>
<dbReference type="SMART" id="SM00408">
    <property type="entry name" value="IGc2"/>
    <property type="match status" value="7"/>
</dbReference>
<feature type="compositionally biased region" description="Basic and acidic residues" evidence="8">
    <location>
        <begin position="894"/>
        <end position="923"/>
    </location>
</feature>
<keyword evidence="7" id="KW-0393">Immunoglobulin domain</keyword>
<evidence type="ECO:0000259" key="9">
    <source>
        <dbReference type="PROSITE" id="PS50835"/>
    </source>
</evidence>
<dbReference type="InterPro" id="IPR003599">
    <property type="entry name" value="Ig_sub"/>
</dbReference>
<feature type="compositionally biased region" description="Basic and acidic residues" evidence="8">
    <location>
        <begin position="1092"/>
        <end position="1105"/>
    </location>
</feature>
<keyword evidence="3" id="KW-0963">Cytoplasm</keyword>
<feature type="domain" description="Ig-like" evidence="9">
    <location>
        <begin position="2411"/>
        <end position="2499"/>
    </location>
</feature>
<feature type="compositionally biased region" description="Basic and acidic residues" evidence="8">
    <location>
        <begin position="1443"/>
        <end position="1462"/>
    </location>
</feature>
<proteinExistence type="inferred from homology"/>
<feature type="compositionally biased region" description="Basic and acidic residues" evidence="8">
    <location>
        <begin position="511"/>
        <end position="531"/>
    </location>
</feature>
<dbReference type="STRING" id="121224.E0VZZ9"/>
<dbReference type="KEGG" id="phu:Phum_PHUM540980"/>
<feature type="domain" description="Ig-like" evidence="9">
    <location>
        <begin position="1839"/>
        <end position="1931"/>
    </location>
</feature>
<feature type="compositionally biased region" description="Basic and acidic residues" evidence="8">
    <location>
        <begin position="1306"/>
        <end position="1326"/>
    </location>
</feature>
<dbReference type="PANTHER" id="PTHR45080">
    <property type="entry name" value="CONTACTIN 5"/>
    <property type="match status" value="1"/>
</dbReference>
<sequence>MPINKFNTCFKLLLLSESTNYTSQDVVTDDYGDGKFPSSLNKYPSPYKPGAPQQSPRNLKPNDIGQKPVDESEKSVPKDDSVPWRSRDKSPRSGFPRRNLPLEDNLKKDFESKPKPWTEETITLKKTNIEKREIEKEKLETVDLKPFDKKQKLETTKSDETTTQKLTSKTKFDETEDRIIKKYDVTEEEEEEEEIGEKTKPKGIPWKRGLKKLKESKLEQIKDTTKIRDRSLDSLQKATDDNKRKPKLTGKYQTDETVERPFGGRRTSLHDHIEEEEKKQMKQVPWTKQMPTLKRTAPQVKEIPKETLEEVTLKPTVLEKKLPTKEKLPDVDLKPVEKQDKNKLKEEIKTKMESDIKKILTDKEKKLKSIIKEKSVDSDNEDNKRKRVDFLKEVEEVLISPLNDDVPKNEKYIMTEDSEILKTKTDETIDQTLHPFNKKIIRQKTPIKKSIEEDESYWRKEKNKIKDVEENEGIHLKIKQDEYDTEPTDEKEDTEEERKDEKTLPWKRGKKPSELKPQKAEESSVESEKPHQVTLKPVKRPQPKEHVPEQIEKVELKPVVKVKHEDKPEEMEKVELKPVERDEPEEDKAPDDKRKPKQKRKKPGLKDIESPDEVELEKYEPFEKDDKVPEPKEETKLPWQRGKKPEKPVNVVRNQEEKETVQLKPFKKDKPEDTKKDDDSKPIKFTPKPLDEGDNVDLLPYDRKEPEGEKQDEKPLPWRRGKKPREPSEDKPEEISKEPEKPHQVTLKPVKRPQPKEHVPEQIEKVELKPVVKVKHEDKPEEMEKVELKPVERDEPEEDKTPDDKRKPKQKRKKPGLKDIESPDDVELEKYEPFEKDDKVPEPKEETKLPWQRGKKPDKPVEEDKKPEWTITRKPKPEKPEEDVEFMKGKRRPKPEEEKETVQLKPFKKDKPEDTKKDDDSKPIKFTPKPLDEGDNVDLLPYDRKEPEGEKQDEKTLPWRRGKKPREPSEDKPEEISKEPEKPHQVTLKPVKRPQPKQHVPEQIEKVELKPVVKDKPEEMEKVELKPVEREEPEEDKTPDDKRKPKQKRKRPGLKDIESPDDVELEKYEPFEKDDKAPEPKEDVKVPWQRGKKPDKPVEEDKKPEWTITRKPKTEKPEEDVEFMKGKRRPKPEEEKETVQLKPFKKDKPEDTKKDDDSKPIKFTPKPLDEGDNVDLLPYDRKEPEGEKQDEKTLPWRRGKKPREPSEDKPEEISKEPEKPHQVTLKPVKRPQPKEHVPEQIEKVELKPVVKVKHEDKPEEMEKVELKPVERDEPEEDKTPDDKRKPKQKRKKPELKDIESPDDVELEKYEPFEKDDKVPEPKEETKLPWQRGKKPDKPVEEDKKPEWTITRKPKPEKPEEDVEFMKGKRRPKPEEEKETVQLKPFKKDKPEDTKKDDDSKPIKFTPKPLDEGDNVDLLPYDRKEPEGEKQDEKTLPWRRGKKPREPSEDKPEEISKEPEKPHQVTLKPVKRPQPKEHVPEQIEKVELKPVVKVKHEDKPEEMEKVELKPVERDEPEEDKTPDDKRKPKQKRKKPELKDIESPDDVELEKYEPFEKDDKVPEPKEEVKVPWQRGKKPEKPTEEDKKPEWTITRKPKTEKPEEDVEFMKGKRRPKPEEEKETVQLKPFKKDKPEDTKKDDDSKPIKFRPKPSDEQPEQVVLKSIKRPQPKEVAPEEVEKVELKPVKKIKPDEKPKSDEIIKSFVQDVADEEKMESESIVVEQTKKVIKKILKKPKGELPTPPRFIERLQPVVVNPGKPAVFVCKVEGQPFPNLSWYHSEVELFPSENYVMTLVDDTATLEIIRPEPQHVGMYSCRASNPAGVATSTANFIILEKQESGIAPHFTEPLKPKATDEDKPVTLTFTVEGKPMPEVKWFIDEREIIEDERREIKYDKKTGKGFMKIHKAKLEDEVIYRCQAVNKFGKAECRSNIIVNKRTKEKKAPKMKPPKITKPLEATFVTVGDETILDVEFDGTPKPQIKWFKNNVEITEKEKIIIEENKTIHKIRKVKKQDGGKYEVKAVNPVGEAKTSATLRVTDRKTSEEKEVKPPRFIKALKPQYVAEGEVVILEATVESYPTCSFQWYQRSTPIKSSPEYRIVEEPNRSVLIIKQSKPEDVGDYTCRAENVVGSVTSTATLSIVEEIEWEEVTEFKSPYFVEPITSQRVMDGEKVLFTCQVEGKPIPHVEWYHNNTPIHESKETTIFQDTEGVCYLAMNEVFPEDAGEYTCTAVNKLGEAVCSASLVVEAYEYVPDSEIASVLVTMQSGSEEDLLEEKVSNRLHKLLEEIFEENSPQFIEELDEKIILQVGEQKRLKVKVNGKPKPKISWLKDGVQIEPSPEFIVEEYEDGTSILTITEVYPDDIGEVTVVAENPLGVATISTVLEVEDELDEMKKPKQRVAKKVEERKVLHKAKQTAPKFIENIVNKETVEGEKVEFVCTYEGTPTPDIKWYKNDKLLTNTKDVKIDYNKQKTTCVIEEVKKDDEGTYICKATSDKGLAVTKAKLTVKDDEEEIEEETIITKTIKKMKKPKKAEEKEDKPEEETTEEFVEKLKPVKAKPRFDVAEPLETSAVASMKKMDKKEEEVKEEKAEKVLPVREPVTISETQPVEEVKDVTRKSKTPKKAKELTEEEKTREKVTTTKTLTRILREATESTEVEDVLQTVKAKEFGPGEKPLKELAQIGFMVKKGVSVSEIQELYNLEKFPELRKPESQSALVQVVERKGHSPIITEVLTQETAIDETTASTIGFKAFMRMIELNYATVEEVLTNLAPEDFKPESWTFTRAIQTTTSNEVRETAELIRREIQGTRLVDNTIDWLPDRFTKITVFHFTMLLLYFFVSQVCVRTKPTTTFDTI</sequence>
<evidence type="ECO:0000256" key="7">
    <source>
        <dbReference type="ARBA" id="ARBA00023319"/>
    </source>
</evidence>
<dbReference type="OrthoDB" id="2152335at2759"/>
<dbReference type="CDD" id="cd00096">
    <property type="entry name" value="Ig"/>
    <property type="match status" value="2"/>
</dbReference>
<dbReference type="HOGENOM" id="CLU_226671_0_0_1"/>
<feature type="compositionally biased region" description="Basic and acidic residues" evidence="8">
    <location>
        <begin position="754"/>
        <end position="793"/>
    </location>
</feature>
<evidence type="ECO:0000256" key="2">
    <source>
        <dbReference type="ARBA" id="ARBA00006692"/>
    </source>
</evidence>
<evidence type="ECO:0000256" key="4">
    <source>
        <dbReference type="ARBA" id="ARBA00022729"/>
    </source>
</evidence>
<name>E0VZZ9_PEDHC</name>
<feature type="compositionally biased region" description="Basic and acidic residues" evidence="8">
    <location>
        <begin position="2616"/>
        <end position="2629"/>
    </location>
</feature>
<dbReference type="GeneID" id="8235647"/>
<feature type="compositionally biased region" description="Basic and acidic residues" evidence="8">
    <location>
        <begin position="828"/>
        <end position="848"/>
    </location>
</feature>
<comment type="subcellular location">
    <subcellularLocation>
        <location evidence="1">Cytoplasm</location>
        <location evidence="1">Myofibril</location>
        <location evidence="1">Sarcomere</location>
    </subcellularLocation>
</comment>
<feature type="region of interest" description="Disordered" evidence="8">
    <location>
        <begin position="186"/>
        <end position="301"/>
    </location>
</feature>
<feature type="compositionally biased region" description="Basic and acidic residues" evidence="8">
    <location>
        <begin position="965"/>
        <end position="984"/>
    </location>
</feature>
<evidence type="ECO:0000256" key="1">
    <source>
        <dbReference type="ARBA" id="ARBA00004204"/>
    </source>
</evidence>
<dbReference type="PROSITE" id="PS50835">
    <property type="entry name" value="IG_LIKE"/>
    <property type="match status" value="7"/>
</dbReference>
<feature type="compositionally biased region" description="Basic and acidic residues" evidence="8">
    <location>
        <begin position="1419"/>
        <end position="1435"/>
    </location>
</feature>
<dbReference type="EMBL" id="AAZO01006572">
    <property type="status" value="NOT_ANNOTATED_CDS"/>
    <property type="molecule type" value="Genomic_DNA"/>
</dbReference>
<feature type="compositionally biased region" description="Basic and acidic residues" evidence="8">
    <location>
        <begin position="1065"/>
        <end position="1085"/>
    </location>
</feature>
<dbReference type="SMART" id="SM00409">
    <property type="entry name" value="IG"/>
    <property type="match status" value="7"/>
</dbReference>
<evidence type="ECO:0000256" key="6">
    <source>
        <dbReference type="ARBA" id="ARBA00023157"/>
    </source>
</evidence>
<dbReference type="Proteomes" id="UP000009046">
    <property type="component" value="Unassembled WGS sequence"/>
</dbReference>
<feature type="compositionally biased region" description="Basic and acidic residues" evidence="8">
    <location>
        <begin position="542"/>
        <end position="581"/>
    </location>
</feature>
<dbReference type="InParanoid" id="E0VZZ9"/>
<feature type="compositionally biased region" description="Basic and acidic residues" evidence="8">
    <location>
        <begin position="724"/>
        <end position="743"/>
    </location>
</feature>
<feature type="compositionally biased region" description="Basic and acidic residues" evidence="8">
    <location>
        <begin position="100"/>
        <end position="118"/>
    </location>
</feature>
<dbReference type="RefSeq" id="XP_002431693.1">
    <property type="nucleotide sequence ID" value="XM_002431648.1"/>
</dbReference>
<feature type="domain" description="Ig-like" evidence="9">
    <location>
        <begin position="2150"/>
        <end position="2241"/>
    </location>
</feature>
<evidence type="ECO:0000313" key="12">
    <source>
        <dbReference type="Proteomes" id="UP000009046"/>
    </source>
</evidence>
<feature type="compositionally biased region" description="Basic and acidic residues" evidence="8">
    <location>
        <begin position="941"/>
        <end position="957"/>
    </location>
</feature>
<feature type="compositionally biased region" description="Basic and acidic residues" evidence="8">
    <location>
        <begin position="68"/>
        <end position="91"/>
    </location>
</feature>
<evidence type="ECO:0000313" key="11">
    <source>
        <dbReference type="EnsemblMetazoa" id="PHUM540980-PA"/>
    </source>
</evidence>
<accession>E0VZZ9</accession>
<feature type="region of interest" description="Disordered" evidence="8">
    <location>
        <begin position="2602"/>
        <end position="2629"/>
    </location>
</feature>
<dbReference type="OMA" id="KMNCMAM"/>
<feature type="compositionally biased region" description="Basic and acidic residues" evidence="8">
    <location>
        <begin position="1547"/>
        <end position="1567"/>
    </location>
</feature>
<feature type="compositionally biased region" description="Basic and acidic residues" evidence="8">
    <location>
        <begin position="654"/>
        <end position="682"/>
    </location>
</feature>
<feature type="compositionally biased region" description="Basic and acidic residues" evidence="8">
    <location>
        <begin position="212"/>
        <end position="243"/>
    </location>
</feature>
<feature type="domain" description="Ig-like" evidence="9">
    <location>
        <begin position="2046"/>
        <end position="2134"/>
    </location>
</feature>
<feature type="compositionally biased region" description="Basic and acidic residues" evidence="8">
    <location>
        <begin position="616"/>
        <end position="636"/>
    </location>
</feature>
<dbReference type="GO" id="GO:0030017">
    <property type="term" value="C:sarcomere"/>
    <property type="evidence" value="ECO:0007669"/>
    <property type="project" value="UniProtKB-SubCell"/>
</dbReference>
<feature type="compositionally biased region" description="Acidic residues" evidence="8">
    <location>
        <begin position="186"/>
        <end position="195"/>
    </location>
</feature>
<dbReference type="eggNOG" id="KOG4475">
    <property type="taxonomic scope" value="Eukaryota"/>
</dbReference>
<feature type="compositionally biased region" description="Acidic residues" evidence="8">
    <location>
        <begin position="483"/>
        <end position="495"/>
    </location>
</feature>
<evidence type="ECO:0000256" key="8">
    <source>
        <dbReference type="SAM" id="MobiDB-lite"/>
    </source>
</evidence>
<dbReference type="EMBL" id="DS235854">
    <property type="protein sequence ID" value="EEB18955.1"/>
    <property type="molecule type" value="Genomic_DNA"/>
</dbReference>
<feature type="compositionally biased region" description="Basic and acidic residues" evidence="8">
    <location>
        <begin position="855"/>
        <end position="868"/>
    </location>
</feature>
<feature type="compositionally biased region" description="Basic and acidic residues" evidence="8">
    <location>
        <begin position="268"/>
        <end position="280"/>
    </location>
</feature>
<reference evidence="10" key="2">
    <citation type="submission" date="2007-04" db="EMBL/GenBank/DDBJ databases">
        <title>The genome of the human body louse.</title>
        <authorList>
            <consortium name="The Human Body Louse Genome Consortium"/>
            <person name="Kirkness E."/>
            <person name="Walenz B."/>
            <person name="Hass B."/>
            <person name="Bruggner R."/>
            <person name="Strausberg R."/>
        </authorList>
    </citation>
    <scope>NUCLEOTIDE SEQUENCE</scope>
    <source>
        <strain evidence="10">USDA</strain>
    </source>
</reference>
<feature type="compositionally biased region" description="Basic and acidic residues" evidence="8">
    <location>
        <begin position="999"/>
        <end position="1030"/>
    </location>
</feature>
<dbReference type="EnsemblMetazoa" id="PHUM540980-RA">
    <property type="protein sequence ID" value="PHUM540980-PA"/>
    <property type="gene ID" value="PHUM540980"/>
</dbReference>
<dbReference type="PANTHER" id="PTHR45080:SF8">
    <property type="entry name" value="IG-LIKE DOMAIN-CONTAINING PROTEIN"/>
    <property type="match status" value="1"/>
</dbReference>
<feature type="compositionally biased region" description="Basic and acidic residues" evidence="8">
    <location>
        <begin position="1473"/>
        <end position="1512"/>
    </location>
</feature>
<dbReference type="VEuPathDB" id="VectorBase:PHUM540980"/>
<feature type="region of interest" description="Disordered" evidence="8">
    <location>
        <begin position="31"/>
        <end position="120"/>
    </location>
</feature>
<feature type="compositionally biased region" description="Basic and acidic residues" evidence="8">
    <location>
        <begin position="1131"/>
        <end position="1160"/>
    </location>
</feature>
<organism>
    <name type="scientific">Pediculus humanus subsp. corporis</name>
    <name type="common">Body louse</name>
    <dbReference type="NCBI Taxonomy" id="121224"/>
    <lineage>
        <taxon>Eukaryota</taxon>
        <taxon>Metazoa</taxon>
        <taxon>Ecdysozoa</taxon>
        <taxon>Arthropoda</taxon>
        <taxon>Hexapoda</taxon>
        <taxon>Insecta</taxon>
        <taxon>Pterygota</taxon>
        <taxon>Neoptera</taxon>
        <taxon>Paraneoptera</taxon>
        <taxon>Psocodea</taxon>
        <taxon>Troctomorpha</taxon>
        <taxon>Phthiraptera</taxon>
        <taxon>Anoplura</taxon>
        <taxon>Pediculidae</taxon>
        <taxon>Pediculus</taxon>
    </lineage>
</organism>
<feature type="compositionally biased region" description="Basic and acidic residues" evidence="8">
    <location>
        <begin position="1232"/>
        <end position="1271"/>
    </location>
</feature>
<dbReference type="SUPFAM" id="SSF48726">
    <property type="entry name" value="Immunoglobulin"/>
    <property type="match status" value="7"/>
</dbReference>
<feature type="compositionally biased region" description="Basic and acidic residues" evidence="8">
    <location>
        <begin position="700"/>
        <end position="716"/>
    </location>
</feature>